<protein>
    <submittedName>
        <fullName evidence="1">Uncharacterized protein</fullName>
    </submittedName>
</protein>
<gene>
    <name evidence="1" type="ORF">SteCoe_31657</name>
</gene>
<keyword evidence="2" id="KW-1185">Reference proteome</keyword>
<organism evidence="1 2">
    <name type="scientific">Stentor coeruleus</name>
    <dbReference type="NCBI Taxonomy" id="5963"/>
    <lineage>
        <taxon>Eukaryota</taxon>
        <taxon>Sar</taxon>
        <taxon>Alveolata</taxon>
        <taxon>Ciliophora</taxon>
        <taxon>Postciliodesmatophora</taxon>
        <taxon>Heterotrichea</taxon>
        <taxon>Heterotrichida</taxon>
        <taxon>Stentoridae</taxon>
        <taxon>Stentor</taxon>
    </lineage>
</organism>
<dbReference type="Proteomes" id="UP000187209">
    <property type="component" value="Unassembled WGS sequence"/>
</dbReference>
<sequence>MGCCMCLNSEIKTVDIIKEENDLSRDKSSNSFNDLNLSSDSDMPPLIEWIEFKNSKSMTESTAVFSSFNCSCKKKPCGYRTLSNQNSIVDSFYVALPNSFLHK</sequence>
<name>A0A1R2B120_9CILI</name>
<dbReference type="EMBL" id="MPUH01001093">
    <property type="protein sequence ID" value="OMJ70385.1"/>
    <property type="molecule type" value="Genomic_DNA"/>
</dbReference>
<accession>A0A1R2B120</accession>
<evidence type="ECO:0000313" key="2">
    <source>
        <dbReference type="Proteomes" id="UP000187209"/>
    </source>
</evidence>
<comment type="caution">
    <text evidence="1">The sequence shown here is derived from an EMBL/GenBank/DDBJ whole genome shotgun (WGS) entry which is preliminary data.</text>
</comment>
<evidence type="ECO:0000313" key="1">
    <source>
        <dbReference type="EMBL" id="OMJ70385.1"/>
    </source>
</evidence>
<reference evidence="1 2" key="1">
    <citation type="submission" date="2016-11" db="EMBL/GenBank/DDBJ databases">
        <title>The macronuclear genome of Stentor coeruleus: a giant cell with tiny introns.</title>
        <authorList>
            <person name="Slabodnick M."/>
            <person name="Ruby J.G."/>
            <person name="Reiff S.B."/>
            <person name="Swart E.C."/>
            <person name="Gosai S."/>
            <person name="Prabakaran S."/>
            <person name="Witkowska E."/>
            <person name="Larue G.E."/>
            <person name="Fisher S."/>
            <person name="Freeman R.M."/>
            <person name="Gunawardena J."/>
            <person name="Chu W."/>
            <person name="Stover N.A."/>
            <person name="Gregory B.D."/>
            <person name="Nowacki M."/>
            <person name="Derisi J."/>
            <person name="Roy S.W."/>
            <person name="Marshall W.F."/>
            <person name="Sood P."/>
        </authorList>
    </citation>
    <scope>NUCLEOTIDE SEQUENCE [LARGE SCALE GENOMIC DNA]</scope>
    <source>
        <strain evidence="1">WM001</strain>
    </source>
</reference>
<dbReference type="AlphaFoldDB" id="A0A1R2B120"/>
<proteinExistence type="predicted"/>